<keyword evidence="2" id="KW-1185">Reference proteome</keyword>
<dbReference type="EMBL" id="JACHIK010000013">
    <property type="protein sequence ID" value="MBB5044034.1"/>
    <property type="molecule type" value="Genomic_DNA"/>
</dbReference>
<evidence type="ECO:0000313" key="2">
    <source>
        <dbReference type="Proteomes" id="UP000535406"/>
    </source>
</evidence>
<accession>A0A7W7YX86</accession>
<comment type="caution">
    <text evidence="1">The sequence shown here is derived from an EMBL/GenBank/DDBJ whole genome shotgun (WGS) entry which is preliminary data.</text>
</comment>
<organism evidence="1 2">
    <name type="scientific">Shinella fusca</name>
    <dbReference type="NCBI Taxonomy" id="544480"/>
    <lineage>
        <taxon>Bacteria</taxon>
        <taxon>Pseudomonadati</taxon>
        <taxon>Pseudomonadota</taxon>
        <taxon>Alphaproteobacteria</taxon>
        <taxon>Hyphomicrobiales</taxon>
        <taxon>Rhizobiaceae</taxon>
        <taxon>Shinella</taxon>
    </lineage>
</organism>
<gene>
    <name evidence="1" type="ORF">HNQ66_003447</name>
</gene>
<reference evidence="1 2" key="1">
    <citation type="submission" date="2020-08" db="EMBL/GenBank/DDBJ databases">
        <title>Genomic Encyclopedia of Type Strains, Phase IV (KMG-IV): sequencing the most valuable type-strain genomes for metagenomic binning, comparative biology and taxonomic classification.</title>
        <authorList>
            <person name="Goeker M."/>
        </authorList>
    </citation>
    <scope>NUCLEOTIDE SEQUENCE [LARGE SCALE GENOMIC DNA]</scope>
    <source>
        <strain evidence="1 2">DSM 21319</strain>
    </source>
</reference>
<dbReference type="RefSeq" id="WP_184145477.1">
    <property type="nucleotide sequence ID" value="NZ_JACHIK010000013.1"/>
</dbReference>
<protein>
    <submittedName>
        <fullName evidence="1">Metal-responsive CopG/Arc/MetJ family transcriptional regulator</fullName>
    </submittedName>
</protein>
<proteinExistence type="predicted"/>
<name>A0A7W7YX86_9HYPH</name>
<dbReference type="Proteomes" id="UP000535406">
    <property type="component" value="Unassembled WGS sequence"/>
</dbReference>
<dbReference type="AlphaFoldDB" id="A0A7W7YX86"/>
<evidence type="ECO:0000313" key="1">
    <source>
        <dbReference type="EMBL" id="MBB5044034.1"/>
    </source>
</evidence>
<sequence>MAETDEIKTERFQMLMDKSTLNAVDDWGFANRVRTRAEAIRKLIRMGLMASNETKEGSVSA</sequence>